<comment type="caution">
    <text evidence="1">The sequence shown here is derived from an EMBL/GenBank/DDBJ whole genome shotgun (WGS) entry which is preliminary data.</text>
</comment>
<protein>
    <submittedName>
        <fullName evidence="1">Uncharacterized protein</fullName>
    </submittedName>
</protein>
<sequence>MESTGNQEFKTLIHSLKTSMQNYMEDANPTYSQNDIDECCNILTDYIENILKTTSKEEGMDIVEYSVKKLNDLNEKCQYELIETNEREQIAEIIIIGGNKMGYNSRNEDITEEWREW</sequence>
<proteinExistence type="predicted"/>
<dbReference type="RefSeq" id="WP_059344573.1">
    <property type="nucleotide sequence ID" value="NZ_FTQX01000005.1"/>
</dbReference>
<reference evidence="1 2" key="1">
    <citation type="submission" date="2015-11" db="EMBL/GenBank/DDBJ databases">
        <authorList>
            <person name="Nicholson A.C."/>
            <person name="Humrighouse B.W."/>
            <person name="Graziano J."/>
            <person name="Lasker B."/>
            <person name="Whitney A.M."/>
            <person name="Mcquiston J.R."/>
        </authorList>
    </citation>
    <scope>NUCLEOTIDE SEQUENCE [LARGE SCALE GENOMIC DNA]</scope>
    <source>
        <strain evidence="1 2">G4071</strain>
    </source>
</reference>
<dbReference type="EMBL" id="LNOI01000001">
    <property type="protein sequence ID" value="KUY20951.1"/>
    <property type="molecule type" value="Genomic_DNA"/>
</dbReference>
<gene>
    <name evidence="1" type="ORF">ATB95_08630</name>
</gene>
<name>A0ABD4DQ99_ELIMR</name>
<organism evidence="1 2">
    <name type="scientific">Elizabethkingia miricola</name>
    <name type="common">Chryseobacterium miricola</name>
    <dbReference type="NCBI Taxonomy" id="172045"/>
    <lineage>
        <taxon>Bacteria</taxon>
        <taxon>Pseudomonadati</taxon>
        <taxon>Bacteroidota</taxon>
        <taxon>Flavobacteriia</taxon>
        <taxon>Flavobacteriales</taxon>
        <taxon>Weeksellaceae</taxon>
        <taxon>Elizabethkingia</taxon>
    </lineage>
</organism>
<dbReference type="Proteomes" id="UP000064412">
    <property type="component" value="Unassembled WGS sequence"/>
</dbReference>
<dbReference type="AlphaFoldDB" id="A0ABD4DQ99"/>
<evidence type="ECO:0000313" key="2">
    <source>
        <dbReference type="Proteomes" id="UP000064412"/>
    </source>
</evidence>
<evidence type="ECO:0000313" key="1">
    <source>
        <dbReference type="EMBL" id="KUY20951.1"/>
    </source>
</evidence>
<accession>A0ABD4DQ99</accession>